<dbReference type="PANTHER" id="PTHR12677">
    <property type="entry name" value="GOLGI APPARATUS MEMBRANE PROTEIN TVP38-RELATED"/>
    <property type="match status" value="1"/>
</dbReference>
<feature type="transmembrane region" description="Helical" evidence="6">
    <location>
        <begin position="119"/>
        <end position="143"/>
    </location>
</feature>
<dbReference type="AlphaFoldDB" id="A0A4R3MR89"/>
<dbReference type="RefSeq" id="WP_132373163.1">
    <property type="nucleotide sequence ID" value="NZ_SMAN01000033.1"/>
</dbReference>
<dbReference type="GO" id="GO:0005886">
    <property type="term" value="C:plasma membrane"/>
    <property type="evidence" value="ECO:0007669"/>
    <property type="project" value="UniProtKB-SubCell"/>
</dbReference>
<feature type="transmembrane region" description="Helical" evidence="6">
    <location>
        <begin position="180"/>
        <end position="199"/>
    </location>
</feature>
<evidence type="ECO:0000256" key="1">
    <source>
        <dbReference type="ARBA" id="ARBA00004651"/>
    </source>
</evidence>
<evidence type="ECO:0000256" key="4">
    <source>
        <dbReference type="ARBA" id="ARBA00022989"/>
    </source>
</evidence>
<evidence type="ECO:0000259" key="7">
    <source>
        <dbReference type="Pfam" id="PF09335"/>
    </source>
</evidence>
<evidence type="ECO:0000256" key="2">
    <source>
        <dbReference type="ARBA" id="ARBA00022475"/>
    </source>
</evidence>
<dbReference type="OrthoDB" id="1651121at2"/>
<comment type="caution">
    <text evidence="8">The sequence shown here is derived from an EMBL/GenBank/DDBJ whole genome shotgun (WGS) entry which is preliminary data.</text>
</comment>
<evidence type="ECO:0000313" key="9">
    <source>
        <dbReference type="Proteomes" id="UP000294650"/>
    </source>
</evidence>
<evidence type="ECO:0000256" key="6">
    <source>
        <dbReference type="RuleBase" id="RU366058"/>
    </source>
</evidence>
<reference evidence="8 9" key="1">
    <citation type="submission" date="2019-03" db="EMBL/GenBank/DDBJ databases">
        <title>Genomic Encyclopedia of Type Strains, Phase IV (KMG-IV): sequencing the most valuable type-strain genomes for metagenomic binning, comparative biology and taxonomic classification.</title>
        <authorList>
            <person name="Goeker M."/>
        </authorList>
    </citation>
    <scope>NUCLEOTIDE SEQUENCE [LARGE SCALE GENOMIC DNA]</scope>
    <source>
        <strain evidence="8 9">DSM 25894</strain>
    </source>
</reference>
<comment type="subcellular location">
    <subcellularLocation>
        <location evidence="1 6">Cell membrane</location>
        <topology evidence="1 6">Multi-pass membrane protein</topology>
    </subcellularLocation>
</comment>
<feature type="transmembrane region" description="Helical" evidence="6">
    <location>
        <begin position="150"/>
        <end position="168"/>
    </location>
</feature>
<evidence type="ECO:0000313" key="8">
    <source>
        <dbReference type="EMBL" id="TCT16698.1"/>
    </source>
</evidence>
<keyword evidence="3 6" id="KW-0812">Transmembrane</keyword>
<keyword evidence="4 6" id="KW-1133">Transmembrane helix</keyword>
<name>A0A4R3MR89_9BACI</name>
<dbReference type="InterPro" id="IPR015414">
    <property type="entry name" value="TMEM64"/>
</dbReference>
<keyword evidence="9" id="KW-1185">Reference proteome</keyword>
<sequence length="214" mass="24336">MALEIENFSDLQQMIENDTLDDYIMQLLNTYENLGPLPGLLLPMLEAFLPFLPLFVFVLANSMAYGLLEGFLFSWAGAVVGAILVFTLIRRLGQTRLFQFIRRNKQVKKVMSWLERHGFGLLFLLLCFPFSPSAVINVVVALSRVSYQQFFLAVILGKAVMIFTISYVGHSITSFATQPMKTIVVGIGTALFWMLGKYIEKRLHKAEKIEQEKQ</sequence>
<dbReference type="EMBL" id="SMAN01000033">
    <property type="protein sequence ID" value="TCT16698.1"/>
    <property type="molecule type" value="Genomic_DNA"/>
</dbReference>
<gene>
    <name evidence="8" type="ORF">EDD68_13315</name>
</gene>
<comment type="similarity">
    <text evidence="6">Belongs to the TVP38/TMEM64 family.</text>
</comment>
<evidence type="ECO:0000256" key="5">
    <source>
        <dbReference type="ARBA" id="ARBA00023136"/>
    </source>
</evidence>
<dbReference type="InterPro" id="IPR032816">
    <property type="entry name" value="VTT_dom"/>
</dbReference>
<protein>
    <recommendedName>
        <fullName evidence="6">TVP38/TMEM64 family membrane protein</fullName>
    </recommendedName>
</protein>
<feature type="transmembrane region" description="Helical" evidence="6">
    <location>
        <begin position="67"/>
        <end position="89"/>
    </location>
</feature>
<keyword evidence="2 6" id="KW-1003">Cell membrane</keyword>
<feature type="transmembrane region" description="Helical" evidence="6">
    <location>
        <begin position="40"/>
        <end position="60"/>
    </location>
</feature>
<accession>A0A4R3MR89</accession>
<dbReference type="PANTHER" id="PTHR12677:SF55">
    <property type="entry name" value="UNDECAPRENYL PHOSPHATE TRANSPORTER SAOUHSC_00901-RELATED"/>
    <property type="match status" value="1"/>
</dbReference>
<dbReference type="Pfam" id="PF09335">
    <property type="entry name" value="VTT_dom"/>
    <property type="match status" value="1"/>
</dbReference>
<organism evidence="8 9">
    <name type="scientific">Melghiribacillus thermohalophilus</name>
    <dbReference type="NCBI Taxonomy" id="1324956"/>
    <lineage>
        <taxon>Bacteria</taxon>
        <taxon>Bacillati</taxon>
        <taxon>Bacillota</taxon>
        <taxon>Bacilli</taxon>
        <taxon>Bacillales</taxon>
        <taxon>Bacillaceae</taxon>
        <taxon>Melghiribacillus</taxon>
    </lineage>
</organism>
<evidence type="ECO:0000256" key="3">
    <source>
        <dbReference type="ARBA" id="ARBA00022692"/>
    </source>
</evidence>
<keyword evidence="5 6" id="KW-0472">Membrane</keyword>
<dbReference type="Proteomes" id="UP000294650">
    <property type="component" value="Unassembled WGS sequence"/>
</dbReference>
<proteinExistence type="inferred from homology"/>
<feature type="domain" description="VTT" evidence="7">
    <location>
        <begin position="53"/>
        <end position="170"/>
    </location>
</feature>